<evidence type="ECO:0000256" key="3">
    <source>
        <dbReference type="ARBA" id="ARBA00023239"/>
    </source>
</evidence>
<evidence type="ECO:0000313" key="6">
    <source>
        <dbReference type="Proteomes" id="UP001321486"/>
    </source>
</evidence>
<dbReference type="SUPFAM" id="SSF51621">
    <property type="entry name" value="Phosphoenolpyruvate/pyruvate domain"/>
    <property type="match status" value="1"/>
</dbReference>
<dbReference type="PANTHER" id="PTHR30502:SF0">
    <property type="entry name" value="PHOSPHOENOLPYRUVATE CARBOXYLASE FAMILY PROTEIN"/>
    <property type="match status" value="1"/>
</dbReference>
<dbReference type="Pfam" id="PF03328">
    <property type="entry name" value="HpcH_HpaI"/>
    <property type="match status" value="1"/>
</dbReference>
<sequence>MRVPETGSYVSRVLDAGAAGVLVPRIETAADAADVVARARYAPDGYRGLGPGRGGWKGGPIPEHLVASNAGVLVAIQIETRRGLDNADAILAVPGIDAVVIGPADLAASLGVAMGSDEHAAASDRIVEAALANDVAPGAFCMSVADAERLTARGARLLIVGGDGLFLAKASAEAWSAAESLKTSAGAVR</sequence>
<keyword evidence="3" id="KW-0456">Lyase</keyword>
<organism evidence="5 6">
    <name type="scientific">Frondihabitans sucicola</name>
    <dbReference type="NCBI Taxonomy" id="1268041"/>
    <lineage>
        <taxon>Bacteria</taxon>
        <taxon>Bacillati</taxon>
        <taxon>Actinomycetota</taxon>
        <taxon>Actinomycetes</taxon>
        <taxon>Micrococcales</taxon>
        <taxon>Microbacteriaceae</taxon>
        <taxon>Frondihabitans</taxon>
    </lineage>
</organism>
<dbReference type="InterPro" id="IPR040442">
    <property type="entry name" value="Pyrv_kinase-like_dom_sf"/>
</dbReference>
<evidence type="ECO:0000259" key="4">
    <source>
        <dbReference type="Pfam" id="PF03328"/>
    </source>
</evidence>
<protein>
    <recommendedName>
        <fullName evidence="4">HpcH/HpaI aldolase/citrate lyase domain-containing protein</fullName>
    </recommendedName>
</protein>
<dbReference type="Proteomes" id="UP001321486">
    <property type="component" value="Chromosome"/>
</dbReference>
<dbReference type="InterPro" id="IPR005000">
    <property type="entry name" value="Aldolase/citrate-lyase_domain"/>
</dbReference>
<evidence type="ECO:0000256" key="2">
    <source>
        <dbReference type="ARBA" id="ARBA00022723"/>
    </source>
</evidence>
<keyword evidence="2" id="KW-0479">Metal-binding</keyword>
<proteinExistence type="inferred from homology"/>
<gene>
    <name evidence="5" type="ORF">GCM10025867_01430</name>
</gene>
<keyword evidence="6" id="KW-1185">Reference proteome</keyword>
<comment type="similarity">
    <text evidence="1">Belongs to the HpcH/HpaI aldolase family.</text>
</comment>
<evidence type="ECO:0000256" key="1">
    <source>
        <dbReference type="ARBA" id="ARBA00005568"/>
    </source>
</evidence>
<feature type="domain" description="HpcH/HpaI aldolase/citrate lyase" evidence="4">
    <location>
        <begin position="10"/>
        <end position="168"/>
    </location>
</feature>
<dbReference type="InterPro" id="IPR015813">
    <property type="entry name" value="Pyrv/PenolPyrv_kinase-like_dom"/>
</dbReference>
<dbReference type="EMBL" id="AP027732">
    <property type="protein sequence ID" value="BDZ47902.1"/>
    <property type="molecule type" value="Genomic_DNA"/>
</dbReference>
<dbReference type="PANTHER" id="PTHR30502">
    <property type="entry name" value="2-KETO-3-DEOXY-L-RHAMNONATE ALDOLASE"/>
    <property type="match status" value="1"/>
</dbReference>
<reference evidence="6" key="1">
    <citation type="journal article" date="2019" name="Int. J. Syst. Evol. Microbiol.">
        <title>The Global Catalogue of Microorganisms (GCM) 10K type strain sequencing project: providing services to taxonomists for standard genome sequencing and annotation.</title>
        <authorList>
            <consortium name="The Broad Institute Genomics Platform"/>
            <consortium name="The Broad Institute Genome Sequencing Center for Infectious Disease"/>
            <person name="Wu L."/>
            <person name="Ma J."/>
        </authorList>
    </citation>
    <scope>NUCLEOTIDE SEQUENCE [LARGE SCALE GENOMIC DNA]</scope>
    <source>
        <strain evidence="6">NBRC 108728</strain>
    </source>
</reference>
<dbReference type="InterPro" id="IPR050251">
    <property type="entry name" value="HpcH-HpaI_aldolase"/>
</dbReference>
<name>A0ABN6XSE7_9MICO</name>
<dbReference type="Gene3D" id="3.20.20.60">
    <property type="entry name" value="Phosphoenolpyruvate-binding domains"/>
    <property type="match status" value="1"/>
</dbReference>
<evidence type="ECO:0000313" key="5">
    <source>
        <dbReference type="EMBL" id="BDZ47902.1"/>
    </source>
</evidence>
<accession>A0ABN6XSE7</accession>